<protein>
    <recommendedName>
        <fullName evidence="4">Secreted protein</fullName>
    </recommendedName>
</protein>
<evidence type="ECO:0000313" key="2">
    <source>
        <dbReference type="EMBL" id="MFD0283218.1"/>
    </source>
</evidence>
<dbReference type="RefSeq" id="WP_381260041.1">
    <property type="nucleotide sequence ID" value="NZ_JBHTBI010000038.1"/>
</dbReference>
<dbReference type="InterPro" id="IPR006311">
    <property type="entry name" value="TAT_signal"/>
</dbReference>
<evidence type="ECO:0008006" key="4">
    <source>
        <dbReference type="Google" id="ProtNLM"/>
    </source>
</evidence>
<comment type="caution">
    <text evidence="2">The sequence shown here is derived from an EMBL/GenBank/DDBJ whole genome shotgun (WGS) entry which is preliminary data.</text>
</comment>
<gene>
    <name evidence="2" type="ORF">ACFQZP_16340</name>
</gene>
<evidence type="ECO:0000313" key="3">
    <source>
        <dbReference type="Proteomes" id="UP001596957"/>
    </source>
</evidence>
<dbReference type="PROSITE" id="PS51318">
    <property type="entry name" value="TAT"/>
    <property type="match status" value="1"/>
</dbReference>
<name>A0ABW2VIU1_9ACTN</name>
<accession>A0ABW2VIU1</accession>
<feature type="signal peptide" evidence="1">
    <location>
        <begin position="1"/>
        <end position="31"/>
    </location>
</feature>
<keyword evidence="3" id="KW-1185">Reference proteome</keyword>
<reference evidence="3" key="1">
    <citation type="journal article" date="2019" name="Int. J. Syst. Evol. Microbiol.">
        <title>The Global Catalogue of Microorganisms (GCM) 10K type strain sequencing project: providing services to taxonomists for standard genome sequencing and annotation.</title>
        <authorList>
            <consortium name="The Broad Institute Genomics Platform"/>
            <consortium name="The Broad Institute Genome Sequencing Center for Infectious Disease"/>
            <person name="Wu L."/>
            <person name="Ma J."/>
        </authorList>
    </citation>
    <scope>NUCLEOTIDE SEQUENCE [LARGE SCALE GENOMIC DNA]</scope>
    <source>
        <strain evidence="3">CGMCC 4.7198</strain>
    </source>
</reference>
<sequence>MSKLRRHLMSGAGVASALTGLLLYAASPASAAKADVDTVASGSYVDWAGSMYFESYGDHFSVCDNWKDGAGVIGYWKVGASGDEHSIYDGNGFGECVYEDHNVSETSYVYIQVCLRDDGDVKETTCSAWDRQYAGSPL</sequence>
<keyword evidence="1" id="KW-0732">Signal</keyword>
<proteinExistence type="predicted"/>
<evidence type="ECO:0000256" key="1">
    <source>
        <dbReference type="SAM" id="SignalP"/>
    </source>
</evidence>
<dbReference type="EMBL" id="JBHTEC010000001">
    <property type="protein sequence ID" value="MFD0283218.1"/>
    <property type="molecule type" value="Genomic_DNA"/>
</dbReference>
<feature type="chain" id="PRO_5047186779" description="Secreted protein" evidence="1">
    <location>
        <begin position="32"/>
        <end position="138"/>
    </location>
</feature>
<dbReference type="Proteomes" id="UP001596957">
    <property type="component" value="Unassembled WGS sequence"/>
</dbReference>
<organism evidence="2 3">
    <name type="scientific">Streptomyces lutosisoli</name>
    <dbReference type="NCBI Taxonomy" id="2665721"/>
    <lineage>
        <taxon>Bacteria</taxon>
        <taxon>Bacillati</taxon>
        <taxon>Actinomycetota</taxon>
        <taxon>Actinomycetes</taxon>
        <taxon>Kitasatosporales</taxon>
        <taxon>Streptomycetaceae</taxon>
        <taxon>Streptomyces</taxon>
    </lineage>
</organism>